<dbReference type="InterPro" id="IPR058627">
    <property type="entry name" value="MdtA-like_C"/>
</dbReference>
<reference evidence="8 9" key="1">
    <citation type="submission" date="2023-08" db="EMBL/GenBank/DDBJ databases">
        <title>Functional and genomic diversity of the sorghum phyllosphere microbiome.</title>
        <authorList>
            <person name="Shade A."/>
        </authorList>
    </citation>
    <scope>NUCLEOTIDE SEQUENCE [LARGE SCALE GENOMIC DNA]</scope>
    <source>
        <strain evidence="8 9">SORGH_AS_0335</strain>
    </source>
</reference>
<evidence type="ECO:0000256" key="1">
    <source>
        <dbReference type="ARBA" id="ARBA00004196"/>
    </source>
</evidence>
<evidence type="ECO:0000256" key="2">
    <source>
        <dbReference type="ARBA" id="ARBA00009477"/>
    </source>
</evidence>
<feature type="region of interest" description="Disordered" evidence="3">
    <location>
        <begin position="396"/>
        <end position="438"/>
    </location>
</feature>
<comment type="similarity">
    <text evidence="2">Belongs to the membrane fusion protein (MFP) (TC 8.A.1) family.</text>
</comment>
<dbReference type="InterPro" id="IPR058624">
    <property type="entry name" value="MdtA-like_HH"/>
</dbReference>
<dbReference type="Gene3D" id="2.40.30.170">
    <property type="match status" value="1"/>
</dbReference>
<dbReference type="InterPro" id="IPR058626">
    <property type="entry name" value="MdtA-like_b-barrel"/>
</dbReference>
<feature type="domain" description="Multidrug resistance protein MdtA-like barrel-sandwich hybrid" evidence="5">
    <location>
        <begin position="89"/>
        <end position="231"/>
    </location>
</feature>
<feature type="domain" description="Multidrug resistance protein MdtA-like beta-barrel" evidence="6">
    <location>
        <begin position="235"/>
        <end position="325"/>
    </location>
</feature>
<dbReference type="RefSeq" id="WP_309830883.1">
    <property type="nucleotide sequence ID" value="NZ_JAVIZX010000001.1"/>
</dbReference>
<dbReference type="Pfam" id="PF25967">
    <property type="entry name" value="RND-MFP_C"/>
    <property type="match status" value="1"/>
</dbReference>
<evidence type="ECO:0000313" key="8">
    <source>
        <dbReference type="EMBL" id="MDR6215895.1"/>
    </source>
</evidence>
<comment type="caution">
    <text evidence="8">The sequence shown here is derived from an EMBL/GenBank/DDBJ whole genome shotgun (WGS) entry which is preliminary data.</text>
</comment>
<dbReference type="Pfam" id="PF25917">
    <property type="entry name" value="BSH_RND"/>
    <property type="match status" value="1"/>
</dbReference>
<evidence type="ECO:0000313" key="9">
    <source>
        <dbReference type="Proteomes" id="UP001267710"/>
    </source>
</evidence>
<dbReference type="PANTHER" id="PTHR30158:SF3">
    <property type="entry name" value="MULTIDRUG EFFLUX PUMP SUBUNIT ACRA-RELATED"/>
    <property type="match status" value="1"/>
</dbReference>
<evidence type="ECO:0000259" key="6">
    <source>
        <dbReference type="Pfam" id="PF25944"/>
    </source>
</evidence>
<comment type="subcellular location">
    <subcellularLocation>
        <location evidence="1">Cell envelope</location>
    </subcellularLocation>
</comment>
<dbReference type="PANTHER" id="PTHR30158">
    <property type="entry name" value="ACRA/E-RELATED COMPONENT OF DRUG EFFLUX TRANSPORTER"/>
    <property type="match status" value="1"/>
</dbReference>
<dbReference type="Gene3D" id="2.40.420.20">
    <property type="match status" value="1"/>
</dbReference>
<gene>
    <name evidence="8" type="ORF">QE399_003584</name>
</gene>
<dbReference type="InterPro" id="IPR006143">
    <property type="entry name" value="RND_pump_MFP"/>
</dbReference>
<feature type="domain" description="Multidrug resistance protein MdtA-like alpha-helical hairpin" evidence="4">
    <location>
        <begin position="129"/>
        <end position="198"/>
    </location>
</feature>
<protein>
    <submittedName>
        <fullName evidence="8">Membrane fusion protein (Multidrug efflux system)</fullName>
    </submittedName>
</protein>
<accession>A0ABU1IFA1</accession>
<evidence type="ECO:0000259" key="7">
    <source>
        <dbReference type="Pfam" id="PF25967"/>
    </source>
</evidence>
<dbReference type="Pfam" id="PF25944">
    <property type="entry name" value="Beta-barrel_RND"/>
    <property type="match status" value="1"/>
</dbReference>
<evidence type="ECO:0000256" key="3">
    <source>
        <dbReference type="SAM" id="MobiDB-lite"/>
    </source>
</evidence>
<sequence length="438" mass="45535">MNPTRCDRLPLNRPALTPSCPTTVPPGRSRTGLRLAAAALLALAAAACSDKSAQQPAPRAPATVGMVTLQPERQTVTTELPGRTSAFLTAEIRPQVGGIVQKRLFTEGADVKAEQVLYQIDPASFQVALASAEAALEKARATLGTTETNARRNAELVKIDAISRQVFDESQAAAVQARSDVAVARANLDTARINLGYTAIKAPISGRSSTSTVTPGALVTANQTTALTTITQNDPLYVDVTQSSTEVLRLKNEMARGRFQRVGNAEARITIKLEDGSDYAHPGRLQFSGVSVNPTTGAITLRAIVPNPDGLLMPGMYVRAVLQAGVNEQTLLVPQQSVTRDAAGNPSVLLVTADGNKLERRRITTGAAVGSRWEVVSGLAAGDRVLVDGAQRARAGDTVNPVPWQPAPNKAANGSAAPSGAPAAAASVPASAPASAAR</sequence>
<name>A0ABU1IFA1_9BURK</name>
<evidence type="ECO:0000259" key="5">
    <source>
        <dbReference type="Pfam" id="PF25917"/>
    </source>
</evidence>
<keyword evidence="9" id="KW-1185">Reference proteome</keyword>
<dbReference type="EMBL" id="JAVIZX010000001">
    <property type="protein sequence ID" value="MDR6215895.1"/>
    <property type="molecule type" value="Genomic_DNA"/>
</dbReference>
<dbReference type="SUPFAM" id="SSF111369">
    <property type="entry name" value="HlyD-like secretion proteins"/>
    <property type="match status" value="1"/>
</dbReference>
<proteinExistence type="inferred from homology"/>
<evidence type="ECO:0000259" key="4">
    <source>
        <dbReference type="Pfam" id="PF25876"/>
    </source>
</evidence>
<dbReference type="NCBIfam" id="TIGR01730">
    <property type="entry name" value="RND_mfp"/>
    <property type="match status" value="1"/>
</dbReference>
<dbReference type="InterPro" id="IPR058625">
    <property type="entry name" value="MdtA-like_BSH"/>
</dbReference>
<organism evidence="8 9">
    <name type="scientific">Paracidovorax wautersii</name>
    <dbReference type="NCBI Taxonomy" id="1177982"/>
    <lineage>
        <taxon>Bacteria</taxon>
        <taxon>Pseudomonadati</taxon>
        <taxon>Pseudomonadota</taxon>
        <taxon>Betaproteobacteria</taxon>
        <taxon>Burkholderiales</taxon>
        <taxon>Comamonadaceae</taxon>
        <taxon>Paracidovorax</taxon>
    </lineage>
</organism>
<feature type="domain" description="Multidrug resistance protein MdtA-like C-terminal permuted SH3" evidence="7">
    <location>
        <begin position="330"/>
        <end position="392"/>
    </location>
</feature>
<dbReference type="Pfam" id="PF25876">
    <property type="entry name" value="HH_MFP_RND"/>
    <property type="match status" value="1"/>
</dbReference>
<dbReference type="Gene3D" id="2.40.50.100">
    <property type="match status" value="1"/>
</dbReference>
<feature type="compositionally biased region" description="Low complexity" evidence="3">
    <location>
        <begin position="407"/>
        <end position="438"/>
    </location>
</feature>
<dbReference type="Proteomes" id="UP001267710">
    <property type="component" value="Unassembled WGS sequence"/>
</dbReference>
<dbReference type="Gene3D" id="1.10.287.470">
    <property type="entry name" value="Helix hairpin bin"/>
    <property type="match status" value="1"/>
</dbReference>